<feature type="compositionally biased region" description="Low complexity" evidence="9">
    <location>
        <begin position="439"/>
        <end position="457"/>
    </location>
</feature>
<evidence type="ECO:0000256" key="8">
    <source>
        <dbReference type="ARBA" id="ARBA00023136"/>
    </source>
</evidence>
<feature type="transmembrane region" description="Helical" evidence="10">
    <location>
        <begin position="55"/>
        <end position="72"/>
    </location>
</feature>
<proteinExistence type="inferred from homology"/>
<keyword evidence="6 10" id="KW-1133">Transmembrane helix</keyword>
<keyword evidence="13" id="KW-1185">Reference proteome</keyword>
<keyword evidence="3" id="KW-0597">Phosphoprotein</keyword>
<dbReference type="HOGENOM" id="CLU_551315_0_0_1"/>
<keyword evidence="4 10" id="KW-0812">Transmembrane</keyword>
<dbReference type="GO" id="GO:0005789">
    <property type="term" value="C:endoplasmic reticulum membrane"/>
    <property type="evidence" value="ECO:0007669"/>
    <property type="project" value="UniProtKB-SubCell"/>
</dbReference>
<evidence type="ECO:0000256" key="7">
    <source>
        <dbReference type="ARBA" id="ARBA00023006"/>
    </source>
</evidence>
<dbReference type="PANTHER" id="PTHR28659">
    <property type="entry name" value="RETICULON-LIKE PROTEIN"/>
    <property type="match status" value="1"/>
</dbReference>
<dbReference type="GO" id="GO:0061709">
    <property type="term" value="P:reticulophagy"/>
    <property type="evidence" value="ECO:0007669"/>
    <property type="project" value="InterPro"/>
</dbReference>
<dbReference type="InParanoid" id="A7RI44"/>
<organism evidence="12 13">
    <name type="scientific">Nematostella vectensis</name>
    <name type="common">Starlet sea anemone</name>
    <dbReference type="NCBI Taxonomy" id="45351"/>
    <lineage>
        <taxon>Eukaryota</taxon>
        <taxon>Metazoa</taxon>
        <taxon>Cnidaria</taxon>
        <taxon>Anthozoa</taxon>
        <taxon>Hexacorallia</taxon>
        <taxon>Actiniaria</taxon>
        <taxon>Edwardsiidae</taxon>
        <taxon>Nematostella</taxon>
    </lineage>
</organism>
<dbReference type="EMBL" id="DS469511">
    <property type="protein sequence ID" value="EDO49089.1"/>
    <property type="molecule type" value="Genomic_DNA"/>
</dbReference>
<feature type="compositionally biased region" description="Basic and acidic residues" evidence="9">
    <location>
        <begin position="412"/>
        <end position="434"/>
    </location>
</feature>
<evidence type="ECO:0000256" key="10">
    <source>
        <dbReference type="SAM" id="Phobius"/>
    </source>
</evidence>
<evidence type="ECO:0000256" key="3">
    <source>
        <dbReference type="ARBA" id="ARBA00022553"/>
    </source>
</evidence>
<evidence type="ECO:0000256" key="4">
    <source>
        <dbReference type="ARBA" id="ARBA00022692"/>
    </source>
</evidence>
<protein>
    <recommendedName>
        <fullName evidence="11">RETREG1-3/ARL6IP-like N-terminal reticulon-homology domain-containing protein</fullName>
    </recommendedName>
</protein>
<keyword evidence="8 10" id="KW-0472">Membrane</keyword>
<evidence type="ECO:0000313" key="13">
    <source>
        <dbReference type="Proteomes" id="UP000001593"/>
    </source>
</evidence>
<accession>A7RI44</accession>
<feature type="domain" description="RETREG1-3/ARL6IP-like N-terminal reticulon-homology" evidence="11">
    <location>
        <begin position="38"/>
        <end position="208"/>
    </location>
</feature>
<evidence type="ECO:0000259" key="11">
    <source>
        <dbReference type="Pfam" id="PF24456"/>
    </source>
</evidence>
<keyword evidence="5" id="KW-0256">Endoplasmic reticulum</keyword>
<dbReference type="KEGG" id="nve:5521340"/>
<dbReference type="InterPro" id="IPR043384">
    <property type="entry name" value="RETREG1/3"/>
</dbReference>
<dbReference type="Pfam" id="PF24456">
    <property type="entry name" value="RHD_RETREG1-3"/>
    <property type="match status" value="1"/>
</dbReference>
<name>A7RI44_NEMVE</name>
<sequence length="495" mass="55541">MAMVNEQADGENIEVMTDHYSIERQQYQIKIEHFLKPLESKWDFIRDVLLWKKPVVSLCVFVAVNAIFSYFASGHFRMFLIISAIIAFGLCLHDVRDRAAAVLERAGITPEERESYEMSLTFNRFCYKLSFTWELVMVEYSNFVELKTTNKKKYYGVIALLVLGAAFAYQYLPLLGLLYASLLFFYLWTPIKYHGTHYVMYSFVEPFFRPFIIQWKNSRTKRERSQMFKAKTGEERADDSEEEFAKSFHPKASSNKPSNTQPPHEPTGLDSTDGQLISKPRSKAAMPSLLVSETLDPVVLKPLLPASALPEVQAIPVDDIVLSTSDTTQDDIPCMEDTRSESADLNSLAGLDMAPPTPDDSSVSLDSSLSFLPDNPQLPSLSMGGSSTWEYDDDDFTQGLEFPDIDAKEYHSSNESLNDTKTDSTDARPQHTVREGIGSKVTQSAGSSQSSTSTDLSSEYEFLERSEVDEMDSAREAGTTGSTVSSYVGQLLGYK</sequence>
<feature type="compositionally biased region" description="Basic and acidic residues" evidence="9">
    <location>
        <begin position="224"/>
        <end position="235"/>
    </location>
</feature>
<dbReference type="PANTHER" id="PTHR28659:SF2">
    <property type="entry name" value="RETICULON-LIKE PROTEIN"/>
    <property type="match status" value="1"/>
</dbReference>
<comment type="similarity">
    <text evidence="2">Belongs to the RETREG family.</text>
</comment>
<evidence type="ECO:0000313" key="12">
    <source>
        <dbReference type="EMBL" id="EDO49089.1"/>
    </source>
</evidence>
<gene>
    <name evidence="12" type="ORF">NEMVEDRAFT_v1g238446</name>
</gene>
<feature type="compositionally biased region" description="Basic and acidic residues" evidence="9">
    <location>
        <begin position="462"/>
        <end position="475"/>
    </location>
</feature>
<feature type="compositionally biased region" description="Polar residues" evidence="9">
    <location>
        <begin position="377"/>
        <end position="389"/>
    </location>
</feature>
<evidence type="ECO:0000256" key="6">
    <source>
        <dbReference type="ARBA" id="ARBA00022989"/>
    </source>
</evidence>
<dbReference type="InterPro" id="IPR057282">
    <property type="entry name" value="RETREG1-3-like_RHD"/>
</dbReference>
<feature type="transmembrane region" description="Helical" evidence="10">
    <location>
        <begin position="78"/>
        <end position="95"/>
    </location>
</feature>
<feature type="transmembrane region" description="Helical" evidence="10">
    <location>
        <begin position="157"/>
        <end position="186"/>
    </location>
</feature>
<evidence type="ECO:0000256" key="5">
    <source>
        <dbReference type="ARBA" id="ARBA00022824"/>
    </source>
</evidence>
<dbReference type="OMA" id="HRVFQHV"/>
<keyword evidence="7" id="KW-0072">Autophagy</keyword>
<dbReference type="AlphaFoldDB" id="A7RI44"/>
<dbReference type="OrthoDB" id="10029527at2759"/>
<evidence type="ECO:0000256" key="9">
    <source>
        <dbReference type="SAM" id="MobiDB-lite"/>
    </source>
</evidence>
<evidence type="ECO:0000256" key="2">
    <source>
        <dbReference type="ARBA" id="ARBA00006299"/>
    </source>
</evidence>
<reference evidence="12 13" key="1">
    <citation type="journal article" date="2007" name="Science">
        <title>Sea anemone genome reveals ancestral eumetazoan gene repertoire and genomic organization.</title>
        <authorList>
            <person name="Putnam N.H."/>
            <person name="Srivastava M."/>
            <person name="Hellsten U."/>
            <person name="Dirks B."/>
            <person name="Chapman J."/>
            <person name="Salamov A."/>
            <person name="Terry A."/>
            <person name="Shapiro H."/>
            <person name="Lindquist E."/>
            <person name="Kapitonov V.V."/>
            <person name="Jurka J."/>
            <person name="Genikhovich G."/>
            <person name="Grigoriev I.V."/>
            <person name="Lucas S.M."/>
            <person name="Steele R.E."/>
            <person name="Finnerty J.R."/>
            <person name="Technau U."/>
            <person name="Martindale M.Q."/>
            <person name="Rokhsar D.S."/>
        </authorList>
    </citation>
    <scope>NUCLEOTIDE SEQUENCE [LARGE SCALE GENOMIC DNA]</scope>
    <source>
        <strain evidence="13">CH2 X CH6</strain>
    </source>
</reference>
<feature type="region of interest" description="Disordered" evidence="9">
    <location>
        <begin position="348"/>
        <end position="399"/>
    </location>
</feature>
<dbReference type="Proteomes" id="UP000001593">
    <property type="component" value="Unassembled WGS sequence"/>
</dbReference>
<feature type="compositionally biased region" description="Polar residues" evidence="9">
    <location>
        <begin position="252"/>
        <end position="262"/>
    </location>
</feature>
<feature type="compositionally biased region" description="Low complexity" evidence="9">
    <location>
        <begin position="359"/>
        <end position="374"/>
    </location>
</feature>
<feature type="region of interest" description="Disordered" evidence="9">
    <location>
        <begin position="224"/>
        <end position="276"/>
    </location>
</feature>
<dbReference type="STRING" id="45351.A7RI44"/>
<feature type="region of interest" description="Disordered" evidence="9">
    <location>
        <begin position="412"/>
        <end position="495"/>
    </location>
</feature>
<comment type="subcellular location">
    <subcellularLocation>
        <location evidence="1">Endoplasmic reticulum membrane</location>
        <topology evidence="1">Multi-pass membrane protein</topology>
    </subcellularLocation>
</comment>
<evidence type="ECO:0000256" key="1">
    <source>
        <dbReference type="ARBA" id="ARBA00004477"/>
    </source>
</evidence>
<feature type="compositionally biased region" description="Polar residues" evidence="9">
    <location>
        <begin position="479"/>
        <end position="488"/>
    </location>
</feature>